<evidence type="ECO:0000313" key="3">
    <source>
        <dbReference type="EMBL" id="KAA6396487.1"/>
    </source>
</evidence>
<comment type="caution">
    <text evidence="3">The sequence shown here is derived from an EMBL/GenBank/DDBJ whole genome shotgun (WGS) entry which is preliminary data.</text>
</comment>
<sequence>MISKFFILLALFSVAVFTNDCYIQKNVLYTLESKLSYMKFLETNTELSDSFIKATEYVLPFGLKMECNKSISSSCHVFATNSKYGLQIQPFEEYHLEGLEIMKSILGEEVQTVEKMNKFFQVSFEQLSAELFEVPKSSTVTVEYIDRKGRKQDIKMDLYLRCKNDFCNETVNDKGYFSDFAQVPHQSNFIVAMVSIIGGFIPFIVVGVLIYCFCCK</sequence>
<evidence type="ECO:0000256" key="1">
    <source>
        <dbReference type="SAM" id="Phobius"/>
    </source>
</evidence>
<evidence type="ECO:0000256" key="2">
    <source>
        <dbReference type="SAM" id="SignalP"/>
    </source>
</evidence>
<reference evidence="3 4" key="1">
    <citation type="submission" date="2019-03" db="EMBL/GenBank/DDBJ databases">
        <title>Single cell metagenomics reveals metabolic interactions within the superorganism composed of flagellate Streblomastix strix and complex community of Bacteroidetes bacteria on its surface.</title>
        <authorList>
            <person name="Treitli S.C."/>
            <person name="Kolisko M."/>
            <person name="Husnik F."/>
            <person name="Keeling P."/>
            <person name="Hampl V."/>
        </authorList>
    </citation>
    <scope>NUCLEOTIDE SEQUENCE [LARGE SCALE GENOMIC DNA]</scope>
    <source>
        <strain evidence="3">ST1C</strain>
    </source>
</reference>
<feature type="chain" id="PRO_5023846852" evidence="2">
    <location>
        <begin position="19"/>
        <end position="216"/>
    </location>
</feature>
<gene>
    <name evidence="3" type="ORF">EZS28_007986</name>
</gene>
<proteinExistence type="predicted"/>
<keyword evidence="1" id="KW-0812">Transmembrane</keyword>
<dbReference type="AlphaFoldDB" id="A0A5J4WN38"/>
<keyword evidence="2" id="KW-0732">Signal</keyword>
<name>A0A5J4WN38_9EUKA</name>
<feature type="transmembrane region" description="Helical" evidence="1">
    <location>
        <begin position="189"/>
        <end position="214"/>
    </location>
</feature>
<keyword evidence="1" id="KW-0472">Membrane</keyword>
<feature type="signal peptide" evidence="2">
    <location>
        <begin position="1"/>
        <end position="18"/>
    </location>
</feature>
<dbReference type="EMBL" id="SNRW01001417">
    <property type="protein sequence ID" value="KAA6396487.1"/>
    <property type="molecule type" value="Genomic_DNA"/>
</dbReference>
<organism evidence="3 4">
    <name type="scientific">Streblomastix strix</name>
    <dbReference type="NCBI Taxonomy" id="222440"/>
    <lineage>
        <taxon>Eukaryota</taxon>
        <taxon>Metamonada</taxon>
        <taxon>Preaxostyla</taxon>
        <taxon>Oxymonadida</taxon>
        <taxon>Streblomastigidae</taxon>
        <taxon>Streblomastix</taxon>
    </lineage>
</organism>
<keyword evidence="1" id="KW-1133">Transmembrane helix</keyword>
<accession>A0A5J4WN38</accession>
<dbReference type="Proteomes" id="UP000324800">
    <property type="component" value="Unassembled WGS sequence"/>
</dbReference>
<protein>
    <submittedName>
        <fullName evidence="3">Uncharacterized protein</fullName>
    </submittedName>
</protein>
<evidence type="ECO:0000313" key="4">
    <source>
        <dbReference type="Proteomes" id="UP000324800"/>
    </source>
</evidence>